<keyword evidence="3" id="KW-1185">Reference proteome</keyword>
<feature type="non-terminal residue" evidence="2">
    <location>
        <position position="1"/>
    </location>
</feature>
<protein>
    <submittedName>
        <fullName evidence="2">Uncharacterized protein</fullName>
    </submittedName>
</protein>
<organism evidence="2 3">
    <name type="scientific">Pseudoroseomonas cervicalis ATCC 49957</name>
    <dbReference type="NCBI Taxonomy" id="525371"/>
    <lineage>
        <taxon>Bacteria</taxon>
        <taxon>Pseudomonadati</taxon>
        <taxon>Pseudomonadota</taxon>
        <taxon>Alphaproteobacteria</taxon>
        <taxon>Acetobacterales</taxon>
        <taxon>Roseomonadaceae</taxon>
        <taxon>Roseomonas</taxon>
    </lineage>
</organism>
<feature type="compositionally biased region" description="Basic and acidic residues" evidence="1">
    <location>
        <begin position="24"/>
        <end position="37"/>
    </location>
</feature>
<sequence length="52" mass="6012">RPAAEQRQRGAEQRRARRHGVVRQHPEQEQPERDDGVRQQAAHRATPVTPPI</sequence>
<evidence type="ECO:0000313" key="3">
    <source>
        <dbReference type="Proteomes" id="UP000005324"/>
    </source>
</evidence>
<reference evidence="2 3" key="1">
    <citation type="submission" date="2010-04" db="EMBL/GenBank/DDBJ databases">
        <authorList>
            <person name="Qin X."/>
            <person name="Bachman B."/>
            <person name="Battles P."/>
            <person name="Bell A."/>
            <person name="Bess C."/>
            <person name="Bickham C."/>
            <person name="Chaboub L."/>
            <person name="Chen D."/>
            <person name="Coyle M."/>
            <person name="Deiros D.R."/>
            <person name="Dinh H."/>
            <person name="Forbes L."/>
            <person name="Fowler G."/>
            <person name="Francisco L."/>
            <person name="Fu Q."/>
            <person name="Gubbala S."/>
            <person name="Hale W."/>
            <person name="Han Y."/>
            <person name="Hemphill L."/>
            <person name="Highlander S.K."/>
            <person name="Hirani K."/>
            <person name="Hogues M."/>
            <person name="Jackson L."/>
            <person name="Jakkamsetti A."/>
            <person name="Javaid M."/>
            <person name="Jiang H."/>
            <person name="Korchina V."/>
            <person name="Kovar C."/>
            <person name="Lara F."/>
            <person name="Lee S."/>
            <person name="Mata R."/>
            <person name="Mathew T."/>
            <person name="Moen C."/>
            <person name="Morales K."/>
            <person name="Munidasa M."/>
            <person name="Nazareth L."/>
            <person name="Ngo R."/>
            <person name="Nguyen L."/>
            <person name="Okwuonu G."/>
            <person name="Ongeri F."/>
            <person name="Patil S."/>
            <person name="Petrosino J."/>
            <person name="Pham C."/>
            <person name="Pham P."/>
            <person name="Pu L.-L."/>
            <person name="Puazo M."/>
            <person name="Raj R."/>
            <person name="Reid J."/>
            <person name="Rouhana J."/>
            <person name="Saada N."/>
            <person name="Shang Y."/>
            <person name="Simmons D."/>
            <person name="Thornton R."/>
            <person name="Warren J."/>
            <person name="Weissenberger G."/>
            <person name="Zhang J."/>
            <person name="Zhang L."/>
            <person name="Zhou C."/>
            <person name="Zhu D."/>
            <person name="Muzny D."/>
            <person name="Worley K."/>
            <person name="Gibbs R."/>
        </authorList>
    </citation>
    <scope>NUCLEOTIDE SEQUENCE [LARGE SCALE GENOMIC DNA]</scope>
    <source>
        <strain evidence="2 3">ATCC 49957</strain>
    </source>
</reference>
<dbReference type="EMBL" id="ADVL01000221">
    <property type="protein sequence ID" value="EFH12431.1"/>
    <property type="molecule type" value="Genomic_DNA"/>
</dbReference>
<evidence type="ECO:0000313" key="2">
    <source>
        <dbReference type="EMBL" id="EFH12431.1"/>
    </source>
</evidence>
<name>D5RJT5_9PROT</name>
<proteinExistence type="predicted"/>
<comment type="caution">
    <text evidence="2">The sequence shown here is derived from an EMBL/GenBank/DDBJ whole genome shotgun (WGS) entry which is preliminary data.</text>
</comment>
<feature type="compositionally biased region" description="Basic and acidic residues" evidence="1">
    <location>
        <begin position="1"/>
        <end position="14"/>
    </location>
</feature>
<gene>
    <name evidence="2" type="ORF">HMPREF0731_1345</name>
</gene>
<dbReference type="HOGENOM" id="CLU_3073619_0_0_5"/>
<evidence type="ECO:0000256" key="1">
    <source>
        <dbReference type="SAM" id="MobiDB-lite"/>
    </source>
</evidence>
<accession>D5RJT5</accession>
<dbReference type="AlphaFoldDB" id="D5RJT5"/>
<dbReference type="Proteomes" id="UP000005324">
    <property type="component" value="Unassembled WGS sequence"/>
</dbReference>
<feature type="region of interest" description="Disordered" evidence="1">
    <location>
        <begin position="1"/>
        <end position="52"/>
    </location>
</feature>